<evidence type="ECO:0000313" key="2">
    <source>
        <dbReference type="Proteomes" id="UP000537141"/>
    </source>
</evidence>
<keyword evidence="2" id="KW-1185">Reference proteome</keyword>
<comment type="caution">
    <text evidence="1">The sequence shown here is derived from an EMBL/GenBank/DDBJ whole genome shotgun (WGS) entry which is preliminary data.</text>
</comment>
<dbReference type="AlphaFoldDB" id="A0A7X0TT76"/>
<accession>A0A7X0TT76</accession>
<organism evidence="1 2">
    <name type="scientific">Thalassotalea piscium</name>
    <dbReference type="NCBI Taxonomy" id="1230533"/>
    <lineage>
        <taxon>Bacteria</taxon>
        <taxon>Pseudomonadati</taxon>
        <taxon>Pseudomonadota</taxon>
        <taxon>Gammaproteobacteria</taxon>
        <taxon>Alteromonadales</taxon>
        <taxon>Colwelliaceae</taxon>
        <taxon>Thalassotalea</taxon>
    </lineage>
</organism>
<dbReference type="EMBL" id="JACHHU010000008">
    <property type="protein sequence ID" value="MBB6542863.1"/>
    <property type="molecule type" value="Genomic_DNA"/>
</dbReference>
<dbReference type="RefSeq" id="WP_184423674.1">
    <property type="nucleotide sequence ID" value="NZ_AP027362.1"/>
</dbReference>
<dbReference type="Proteomes" id="UP000537141">
    <property type="component" value="Unassembled WGS sequence"/>
</dbReference>
<proteinExistence type="predicted"/>
<gene>
    <name evidence="1" type="ORF">HNQ55_001363</name>
</gene>
<name>A0A7X0TT76_9GAMM</name>
<reference evidence="1 2" key="1">
    <citation type="submission" date="2020-08" db="EMBL/GenBank/DDBJ databases">
        <title>Genomic Encyclopedia of Type Strains, Phase IV (KMG-IV): sequencing the most valuable type-strain genomes for metagenomic binning, comparative biology and taxonomic classification.</title>
        <authorList>
            <person name="Goeker M."/>
        </authorList>
    </citation>
    <scope>NUCLEOTIDE SEQUENCE [LARGE SCALE GENOMIC DNA]</scope>
    <source>
        <strain evidence="1 2">DSM 26287</strain>
    </source>
</reference>
<evidence type="ECO:0000313" key="1">
    <source>
        <dbReference type="EMBL" id="MBB6542863.1"/>
    </source>
</evidence>
<sequence>MANVTIGHVKCPIMGDNAEVRRDKKRKLYYVGLAGKMTPNLIGGQKWLEENTRFINGNGEPLTKVTAESIAEKIEITEVKPEVKPVNENAPPKKEKSLLNFLFDE</sequence>
<protein>
    <submittedName>
        <fullName evidence="1">Uncharacterized protein</fullName>
    </submittedName>
</protein>